<keyword evidence="9" id="KW-0460">Magnesium</keyword>
<feature type="domain" description="1-deoxy-D-xylulose 5-phosphate reductoisomerase N-terminal" evidence="10">
    <location>
        <begin position="8"/>
        <end position="135"/>
    </location>
</feature>
<comment type="function">
    <text evidence="9">Catalyzes the NADPH-dependent rearrangement and reduction of 1-deoxy-D-xylulose-5-phosphate (DXP) to 2-C-methyl-D-erythritol 4-phosphate (MEP).</text>
</comment>
<evidence type="ECO:0000256" key="9">
    <source>
        <dbReference type="HAMAP-Rule" id="MF_00183"/>
    </source>
</evidence>
<dbReference type="PANTHER" id="PTHR30525:SF0">
    <property type="entry name" value="1-DEOXY-D-XYLULOSE 5-PHOSPHATE REDUCTOISOMERASE, CHLOROPLASTIC"/>
    <property type="match status" value="1"/>
</dbReference>
<feature type="binding site" evidence="9">
    <location>
        <position position="127"/>
    </location>
    <ligand>
        <name>NADPH</name>
        <dbReference type="ChEBI" id="CHEBI:57783"/>
    </ligand>
</feature>
<feature type="binding site" evidence="9">
    <location>
        <position position="17"/>
    </location>
    <ligand>
        <name>NADPH</name>
        <dbReference type="ChEBI" id="CHEBI:57783"/>
    </ligand>
</feature>
<comment type="caution">
    <text evidence="13">The sequence shown here is derived from an EMBL/GenBank/DDBJ whole genome shotgun (WGS) entry which is preliminary data.</text>
</comment>
<comment type="pathway">
    <text evidence="1 9">Isoprenoid biosynthesis; isopentenyl diphosphate biosynthesis via DXP pathway; isopentenyl diphosphate from 1-deoxy-D-xylulose 5-phosphate: step 1/6.</text>
</comment>
<name>A0A832I0U5_UNCEI</name>
<feature type="binding site" evidence="9">
    <location>
        <position position="16"/>
    </location>
    <ligand>
        <name>NADPH</name>
        <dbReference type="ChEBI" id="CHEBI:57783"/>
    </ligand>
</feature>
<dbReference type="NCBIfam" id="TIGR00243">
    <property type="entry name" value="Dxr"/>
    <property type="match status" value="1"/>
</dbReference>
<feature type="binding site" evidence="9">
    <location>
        <position position="178"/>
    </location>
    <ligand>
        <name>1-deoxy-D-xylulose 5-phosphate</name>
        <dbReference type="ChEBI" id="CHEBI:57792"/>
    </ligand>
</feature>
<dbReference type="InterPro" id="IPR036291">
    <property type="entry name" value="NAD(P)-bd_dom_sf"/>
</dbReference>
<gene>
    <name evidence="9" type="primary">dxr</name>
    <name evidence="13" type="ORF">ENR23_05875</name>
</gene>
<sequence length="386" mass="39495">MSDGRRTLAVLGSTGSIGVQALEVAARAPDRLQVVALAAGRSLDALCAQARALRPRALALEHPPGPNADAELRAAAPGAEVWTGPGATARLAAACGADVVLNGVVGAAGLAASLAALGRGARLALANKETLVIGGPLVRRALAAGGELLPVDSEHSAALQCLGGRPAEEVARLVLTASGGALRDHPDWRRATRAEVLAHPVWRMGERITVDSATLFNKGLELIEAHALFDLPYARLDAVLHPQALVHAIATFTDGSSVLQAAVPDMRLPIQLALSWPARWGEAAAPLPAERLAGLEFRPIAPGRFPALDLALAAGRAGGTAPCVLNAADEVAVRAFLDGAVPLGAVPDLIARALDAEPPQPVESLAQLEAVDARARAVVRAAVARA</sequence>
<feature type="binding site" evidence="9">
    <location>
        <position position="212"/>
    </location>
    <ligand>
        <name>1-deoxy-D-xylulose 5-phosphate</name>
        <dbReference type="ChEBI" id="CHEBI:57792"/>
    </ligand>
</feature>
<dbReference type="GO" id="GO:0051484">
    <property type="term" value="P:isopentenyl diphosphate biosynthetic process, methylerythritol 4-phosphate pathway involved in terpenoid biosynthetic process"/>
    <property type="evidence" value="ECO:0007669"/>
    <property type="project" value="UniProtKB-ARBA"/>
</dbReference>
<dbReference type="EMBL" id="DSQF01000012">
    <property type="protein sequence ID" value="HGZ42947.1"/>
    <property type="molecule type" value="Genomic_DNA"/>
</dbReference>
<comment type="similarity">
    <text evidence="2 9">Belongs to the DXR family.</text>
</comment>
<feature type="binding site" evidence="9">
    <location>
        <position position="221"/>
    </location>
    <ligand>
        <name>Mn(2+)</name>
        <dbReference type="ChEBI" id="CHEBI:29035"/>
    </ligand>
</feature>
<organism evidence="13">
    <name type="scientific">Eiseniibacteriota bacterium</name>
    <dbReference type="NCBI Taxonomy" id="2212470"/>
    <lineage>
        <taxon>Bacteria</taxon>
        <taxon>Candidatus Eiseniibacteriota</taxon>
    </lineage>
</organism>
<dbReference type="Pfam" id="PF02670">
    <property type="entry name" value="DXP_reductoisom"/>
    <property type="match status" value="1"/>
</dbReference>
<feature type="binding site" evidence="9">
    <location>
        <position position="218"/>
    </location>
    <ligand>
        <name>1-deoxy-D-xylulose 5-phosphate</name>
        <dbReference type="ChEBI" id="CHEBI:57792"/>
    </ligand>
</feature>
<feature type="binding site" evidence="9">
    <location>
        <position position="40"/>
    </location>
    <ligand>
        <name>NADPH</name>
        <dbReference type="ChEBI" id="CHEBI:57783"/>
    </ligand>
</feature>
<evidence type="ECO:0000256" key="4">
    <source>
        <dbReference type="ARBA" id="ARBA00022857"/>
    </source>
</evidence>
<evidence type="ECO:0000259" key="12">
    <source>
        <dbReference type="Pfam" id="PF13288"/>
    </source>
</evidence>
<dbReference type="EC" id="1.1.1.267" evidence="9"/>
<dbReference type="InterPro" id="IPR003821">
    <property type="entry name" value="DXP_reductoisomerase"/>
</dbReference>
<feature type="binding site" evidence="9">
    <location>
        <position position="129"/>
    </location>
    <ligand>
        <name>NADPH</name>
        <dbReference type="ChEBI" id="CHEBI:57783"/>
    </ligand>
</feature>
<reference evidence="13" key="1">
    <citation type="journal article" date="2020" name="mSystems">
        <title>Genome- and Community-Level Interaction Insights into Carbon Utilization and Element Cycling Functions of Hydrothermarchaeota in Hydrothermal Sediment.</title>
        <authorList>
            <person name="Zhou Z."/>
            <person name="Liu Y."/>
            <person name="Xu W."/>
            <person name="Pan J."/>
            <person name="Luo Z.H."/>
            <person name="Li M."/>
        </authorList>
    </citation>
    <scope>NUCLEOTIDE SEQUENCE [LARGE SCALE GENOMIC DNA]</scope>
    <source>
        <strain evidence="13">SpSt-381</strain>
    </source>
</reference>
<dbReference type="Gene3D" id="1.10.1740.10">
    <property type="match status" value="1"/>
</dbReference>
<dbReference type="Pfam" id="PF08436">
    <property type="entry name" value="DXP_redisom_C"/>
    <property type="match status" value="1"/>
</dbReference>
<keyword evidence="13" id="KW-0413">Isomerase</keyword>
<feature type="domain" description="DXP reductoisomerase C-terminal" evidence="12">
    <location>
        <begin position="263"/>
        <end position="377"/>
    </location>
</feature>
<comment type="cofactor">
    <cofactor evidence="9">
        <name>Mg(2+)</name>
        <dbReference type="ChEBI" id="CHEBI:18420"/>
    </cofactor>
    <cofactor evidence="9">
        <name>Mn(2+)</name>
        <dbReference type="ChEBI" id="CHEBI:29035"/>
    </cofactor>
</comment>
<dbReference type="AlphaFoldDB" id="A0A832I0U5"/>
<feature type="binding site" evidence="9">
    <location>
        <position position="153"/>
    </location>
    <ligand>
        <name>1-deoxy-D-xylulose 5-phosphate</name>
        <dbReference type="ChEBI" id="CHEBI:57792"/>
    </ligand>
</feature>
<feature type="binding site" evidence="9">
    <location>
        <position position="205"/>
    </location>
    <ligand>
        <name>NADPH</name>
        <dbReference type="ChEBI" id="CHEBI:57783"/>
    </ligand>
</feature>
<proteinExistence type="inferred from homology"/>
<evidence type="ECO:0000256" key="2">
    <source>
        <dbReference type="ARBA" id="ARBA00006825"/>
    </source>
</evidence>
<dbReference type="GO" id="GO:0030604">
    <property type="term" value="F:1-deoxy-D-xylulose-5-phosphate reductoisomerase activity"/>
    <property type="evidence" value="ECO:0007669"/>
    <property type="project" value="UniProtKB-UniRule"/>
</dbReference>
<keyword evidence="3 9" id="KW-0479">Metal-binding</keyword>
<dbReference type="GO" id="GO:0016853">
    <property type="term" value="F:isomerase activity"/>
    <property type="evidence" value="ECO:0007669"/>
    <property type="project" value="UniProtKB-KW"/>
</dbReference>
<dbReference type="Pfam" id="PF13288">
    <property type="entry name" value="DXPR_C"/>
    <property type="match status" value="1"/>
</dbReference>
<evidence type="ECO:0000256" key="3">
    <source>
        <dbReference type="ARBA" id="ARBA00022723"/>
    </source>
</evidence>
<comment type="caution">
    <text evidence="9">Lacks conserved residue(s) required for the propagation of feature annotation.</text>
</comment>
<dbReference type="InterPro" id="IPR013512">
    <property type="entry name" value="DXP_reductoisomerase_N"/>
</dbReference>
<dbReference type="PIRSF" id="PIRSF006205">
    <property type="entry name" value="Dxp_reductismrs"/>
    <property type="match status" value="1"/>
</dbReference>
<evidence type="ECO:0000256" key="1">
    <source>
        <dbReference type="ARBA" id="ARBA00005094"/>
    </source>
</evidence>
<dbReference type="GO" id="GO:0070402">
    <property type="term" value="F:NADPH binding"/>
    <property type="evidence" value="ECO:0007669"/>
    <property type="project" value="InterPro"/>
</dbReference>
<dbReference type="GO" id="GO:0030145">
    <property type="term" value="F:manganese ion binding"/>
    <property type="evidence" value="ECO:0007669"/>
    <property type="project" value="TreeGrafter"/>
</dbReference>
<keyword evidence="4 9" id="KW-0521">NADP</keyword>
<dbReference type="Gene3D" id="3.40.50.720">
    <property type="entry name" value="NAD(P)-binding Rossmann-like Domain"/>
    <property type="match status" value="1"/>
</dbReference>
<evidence type="ECO:0000256" key="8">
    <source>
        <dbReference type="ARBA" id="ARBA00048543"/>
    </source>
</evidence>
<feature type="binding site" evidence="9">
    <location>
        <position position="154"/>
    </location>
    <ligand>
        <name>Mn(2+)</name>
        <dbReference type="ChEBI" id="CHEBI:29035"/>
    </ligand>
</feature>
<dbReference type="InterPro" id="IPR013644">
    <property type="entry name" value="DXP_reductoisomerase_C"/>
</dbReference>
<feature type="binding site" evidence="9">
    <location>
        <position position="15"/>
    </location>
    <ligand>
        <name>NADPH</name>
        <dbReference type="ChEBI" id="CHEBI:57783"/>
    </ligand>
</feature>
<keyword evidence="6 9" id="KW-0464">Manganese</keyword>
<dbReference type="UniPathway" id="UPA00056">
    <property type="reaction ID" value="UER00092"/>
</dbReference>
<feature type="binding site" evidence="9">
    <location>
        <position position="199"/>
    </location>
    <ligand>
        <name>1-deoxy-D-xylulose 5-phosphate</name>
        <dbReference type="ChEBI" id="CHEBI:57792"/>
    </ligand>
</feature>
<dbReference type="SUPFAM" id="SSF69055">
    <property type="entry name" value="1-deoxy-D-xylulose-5-phosphate reductoisomerase, C-terminal domain"/>
    <property type="match status" value="1"/>
</dbReference>
<feature type="binding site" evidence="9">
    <location>
        <position position="14"/>
    </location>
    <ligand>
        <name>NADPH</name>
        <dbReference type="ChEBI" id="CHEBI:57783"/>
    </ligand>
</feature>
<feature type="binding site" evidence="9">
    <location>
        <position position="152"/>
    </location>
    <ligand>
        <name>Mn(2+)</name>
        <dbReference type="ChEBI" id="CHEBI:29035"/>
    </ligand>
</feature>
<evidence type="ECO:0000259" key="11">
    <source>
        <dbReference type="Pfam" id="PF08436"/>
    </source>
</evidence>
<feature type="binding site" evidence="9">
    <location>
        <position position="41"/>
    </location>
    <ligand>
        <name>NADPH</name>
        <dbReference type="ChEBI" id="CHEBI:57783"/>
    </ligand>
</feature>
<dbReference type="PANTHER" id="PTHR30525">
    <property type="entry name" value="1-DEOXY-D-XYLULOSE 5-PHOSPHATE REDUCTOISOMERASE"/>
    <property type="match status" value="1"/>
</dbReference>
<dbReference type="SUPFAM" id="SSF55347">
    <property type="entry name" value="Glyceraldehyde-3-phosphate dehydrogenase-like, C-terminal domain"/>
    <property type="match status" value="1"/>
</dbReference>
<evidence type="ECO:0000256" key="6">
    <source>
        <dbReference type="ARBA" id="ARBA00023211"/>
    </source>
</evidence>
<evidence type="ECO:0000259" key="10">
    <source>
        <dbReference type="Pfam" id="PF02670"/>
    </source>
</evidence>
<feature type="binding site" evidence="9">
    <location>
        <position position="221"/>
    </location>
    <ligand>
        <name>1-deoxy-D-xylulose 5-phosphate</name>
        <dbReference type="ChEBI" id="CHEBI:57792"/>
    </ligand>
</feature>
<feature type="binding site" evidence="9">
    <location>
        <position position="128"/>
    </location>
    <ligand>
        <name>1-deoxy-D-xylulose 5-phosphate</name>
        <dbReference type="ChEBI" id="CHEBI:57792"/>
    </ligand>
</feature>
<dbReference type="InterPro" id="IPR036169">
    <property type="entry name" value="DXPR_C_sf"/>
</dbReference>
<keyword evidence="7 9" id="KW-0414">Isoprene biosynthesis</keyword>
<dbReference type="InterPro" id="IPR026877">
    <property type="entry name" value="DXPR_C"/>
</dbReference>
<keyword evidence="5 9" id="KW-0560">Oxidoreductase</keyword>
<dbReference type="FunFam" id="3.40.50.720:FF:000045">
    <property type="entry name" value="1-deoxy-D-xylulose 5-phosphate reductoisomerase"/>
    <property type="match status" value="1"/>
</dbReference>
<dbReference type="HAMAP" id="MF_00183">
    <property type="entry name" value="DXP_reductoisom"/>
    <property type="match status" value="1"/>
</dbReference>
<feature type="binding site" evidence="9">
    <location>
        <position position="217"/>
    </location>
    <ligand>
        <name>1-deoxy-D-xylulose 5-phosphate</name>
        <dbReference type="ChEBI" id="CHEBI:57792"/>
    </ligand>
</feature>
<accession>A0A832I0U5</accession>
<evidence type="ECO:0000256" key="7">
    <source>
        <dbReference type="ARBA" id="ARBA00023229"/>
    </source>
</evidence>
<evidence type="ECO:0000313" key="13">
    <source>
        <dbReference type="EMBL" id="HGZ42947.1"/>
    </source>
</evidence>
<evidence type="ECO:0000256" key="5">
    <source>
        <dbReference type="ARBA" id="ARBA00023002"/>
    </source>
</evidence>
<comment type="catalytic activity">
    <reaction evidence="8">
        <text>2-C-methyl-D-erythritol 4-phosphate + NADP(+) = 1-deoxy-D-xylulose 5-phosphate + NADPH + H(+)</text>
        <dbReference type="Rhea" id="RHEA:13717"/>
        <dbReference type="ChEBI" id="CHEBI:15378"/>
        <dbReference type="ChEBI" id="CHEBI:57783"/>
        <dbReference type="ChEBI" id="CHEBI:57792"/>
        <dbReference type="ChEBI" id="CHEBI:58262"/>
        <dbReference type="ChEBI" id="CHEBI:58349"/>
        <dbReference type="EC" id="1.1.1.267"/>
    </reaction>
    <physiologicalReaction direction="right-to-left" evidence="8">
        <dbReference type="Rhea" id="RHEA:13719"/>
    </physiologicalReaction>
</comment>
<protein>
    <recommendedName>
        <fullName evidence="9">1-deoxy-D-xylulose 5-phosphate reductoisomerase</fullName>
        <shortName evidence="9">DXP reductoisomerase</shortName>
        <ecNumber evidence="9">1.1.1.267</ecNumber>
    </recommendedName>
    <alternativeName>
        <fullName evidence="9">1-deoxyxylulose-5-phosphate reductoisomerase</fullName>
    </alternativeName>
    <alternativeName>
        <fullName evidence="9">2-C-methyl-D-erythritol 4-phosphate synthase</fullName>
    </alternativeName>
</protein>
<dbReference type="SUPFAM" id="SSF51735">
    <property type="entry name" value="NAD(P)-binding Rossmann-fold domains"/>
    <property type="match status" value="1"/>
</dbReference>
<feature type="binding site" evidence="9">
    <location>
        <position position="154"/>
    </location>
    <ligand>
        <name>1-deoxy-D-xylulose 5-phosphate</name>
        <dbReference type="ChEBI" id="CHEBI:57792"/>
    </ligand>
</feature>
<feature type="domain" description="1-deoxy-D-xylulose 5-phosphate reductoisomerase C-terminal" evidence="11">
    <location>
        <begin position="148"/>
        <end position="229"/>
    </location>
</feature>